<dbReference type="Proteomes" id="UP001302486">
    <property type="component" value="Chromosome"/>
</dbReference>
<dbReference type="InterPro" id="IPR044925">
    <property type="entry name" value="His-Me_finger_sf"/>
</dbReference>
<keyword evidence="2" id="KW-0540">Nuclease</keyword>
<dbReference type="SUPFAM" id="SSF54060">
    <property type="entry name" value="His-Me finger endonucleases"/>
    <property type="match status" value="1"/>
</dbReference>
<name>A0AA97EQP1_9FLAO</name>
<evidence type="ECO:0000313" key="7">
    <source>
        <dbReference type="Proteomes" id="UP001302486"/>
    </source>
</evidence>
<dbReference type="RefSeq" id="WP_316984396.1">
    <property type="nucleotide sequence ID" value="NZ_CP136521.1"/>
</dbReference>
<dbReference type="InterPro" id="IPR007346">
    <property type="entry name" value="Endonuclease-I"/>
</dbReference>
<dbReference type="NCBIfam" id="NF012211">
    <property type="entry name" value="tand_rpt_95"/>
    <property type="match status" value="2"/>
</dbReference>
<protein>
    <submittedName>
        <fullName evidence="6">Endonuclease</fullName>
    </submittedName>
</protein>
<keyword evidence="3" id="KW-0378">Hydrolase</keyword>
<dbReference type="AlphaFoldDB" id="A0AA97EQP1"/>
<evidence type="ECO:0000256" key="3">
    <source>
        <dbReference type="ARBA" id="ARBA00022801"/>
    </source>
</evidence>
<dbReference type="Gene3D" id="2.60.40.2810">
    <property type="match status" value="2"/>
</dbReference>
<evidence type="ECO:0000256" key="5">
    <source>
        <dbReference type="SAM" id="SignalP"/>
    </source>
</evidence>
<sequence>MKKICLLLLVLLAFSNCSSSGDDAPPPTPTPTDDGKPVAVNDTATSVEDAKLVLGHLLDNDTVVDNARITSFDTASTNGGTVEDNRNGTYTYTPANNFVGTDTFTYTLCDDDEPKNCSTATVTITVTDEGNPTAEDDAINVLENSTKIISTLLDNDVVIDGAVLTSIDNSLTQGTVVLNTDGTVSYTPPTDFTGTDSFVYTICDDDTPTNSCDSATVTITVIAAINFNIPAELVDYYSGVIFSEDTDLMFSELEDLTKAKHATILSYGQRHQYLYNADEDENNADNVILMYSGESRYWEEYTSGTNSYSPQTFNTEHIYPQSRLEADDAVTDLHHLRACDATVNSNRLNYPFVDGSGSYALGTEEWFPGDDWKGDVARMIMYLNIRYGETFEKVGSLELFIKWNIEDPVSTFEEQRNNIIYAAQGNRNPFIDNPYLATLIWGGNDAENKWN</sequence>
<accession>A0AA97EQP1</accession>
<dbReference type="GO" id="GO:0004519">
    <property type="term" value="F:endonuclease activity"/>
    <property type="evidence" value="ECO:0007669"/>
    <property type="project" value="UniProtKB-KW"/>
</dbReference>
<keyword evidence="5" id="KW-0732">Signal</keyword>
<keyword evidence="7" id="KW-1185">Reference proteome</keyword>
<feature type="region of interest" description="Disordered" evidence="4">
    <location>
        <begin position="19"/>
        <end position="40"/>
    </location>
</feature>
<dbReference type="PANTHER" id="PTHR33607:SF2">
    <property type="entry name" value="ENDONUCLEASE-1"/>
    <property type="match status" value="1"/>
</dbReference>
<keyword evidence="6" id="KW-0255">Endonuclease</keyword>
<dbReference type="Pfam" id="PF04231">
    <property type="entry name" value="Endonuclease_1"/>
    <property type="match status" value="1"/>
</dbReference>
<reference evidence="7" key="1">
    <citation type="submission" date="2024-06" db="EMBL/GenBank/DDBJ databases">
        <title>Hwangdonia haimaensis gen. nov., sp. nov., a member of the family Flavobacteriaceae isolated from the haima cold seep.</title>
        <authorList>
            <person name="Li J."/>
        </authorList>
    </citation>
    <scope>NUCLEOTIDE SEQUENCE [LARGE SCALE GENOMIC DNA]</scope>
    <source>
        <strain evidence="7">SCSIO 19198</strain>
    </source>
</reference>
<proteinExistence type="inferred from homology"/>
<comment type="similarity">
    <text evidence="1">Belongs to the EndA/NucM nuclease family.</text>
</comment>
<dbReference type="PANTHER" id="PTHR33607">
    <property type="entry name" value="ENDONUCLEASE-1"/>
    <property type="match status" value="1"/>
</dbReference>
<gene>
    <name evidence="6" type="ORF">RNZ46_05600</name>
</gene>
<feature type="chain" id="PRO_5041718693" evidence="5">
    <location>
        <begin position="21"/>
        <end position="451"/>
    </location>
</feature>
<dbReference type="GO" id="GO:0016787">
    <property type="term" value="F:hydrolase activity"/>
    <property type="evidence" value="ECO:0007669"/>
    <property type="project" value="UniProtKB-KW"/>
</dbReference>
<dbReference type="Pfam" id="PF17963">
    <property type="entry name" value="Big_9"/>
    <property type="match status" value="2"/>
</dbReference>
<dbReference type="EMBL" id="CP136521">
    <property type="protein sequence ID" value="WOD44735.1"/>
    <property type="molecule type" value="Genomic_DNA"/>
</dbReference>
<evidence type="ECO:0000256" key="4">
    <source>
        <dbReference type="SAM" id="MobiDB-lite"/>
    </source>
</evidence>
<feature type="signal peptide" evidence="5">
    <location>
        <begin position="1"/>
        <end position="20"/>
    </location>
</feature>
<evidence type="ECO:0000313" key="6">
    <source>
        <dbReference type="EMBL" id="WOD44735.1"/>
    </source>
</evidence>
<dbReference type="KEGG" id="hws:RNZ46_05600"/>
<evidence type="ECO:0000256" key="2">
    <source>
        <dbReference type="ARBA" id="ARBA00022722"/>
    </source>
</evidence>
<organism evidence="6 7">
    <name type="scientific">Hwangdonia lutea</name>
    <dbReference type="NCBI Taxonomy" id="3075823"/>
    <lineage>
        <taxon>Bacteria</taxon>
        <taxon>Pseudomonadati</taxon>
        <taxon>Bacteroidota</taxon>
        <taxon>Flavobacteriia</taxon>
        <taxon>Flavobacteriales</taxon>
        <taxon>Flavobacteriaceae</taxon>
        <taxon>Hwangdonia</taxon>
    </lineage>
</organism>
<evidence type="ECO:0000256" key="1">
    <source>
        <dbReference type="ARBA" id="ARBA00006429"/>
    </source>
</evidence>